<proteinExistence type="predicted"/>
<dbReference type="EMBL" id="GGEC01092543">
    <property type="protein sequence ID" value="MBX73027.1"/>
    <property type="molecule type" value="Transcribed_RNA"/>
</dbReference>
<dbReference type="AlphaFoldDB" id="A0A2P2R1E2"/>
<accession>A0A2P2R1E2</accession>
<evidence type="ECO:0000313" key="1">
    <source>
        <dbReference type="EMBL" id="MBX73027.1"/>
    </source>
</evidence>
<organism evidence="1">
    <name type="scientific">Rhizophora mucronata</name>
    <name type="common">Asiatic mangrove</name>
    <dbReference type="NCBI Taxonomy" id="61149"/>
    <lineage>
        <taxon>Eukaryota</taxon>
        <taxon>Viridiplantae</taxon>
        <taxon>Streptophyta</taxon>
        <taxon>Embryophyta</taxon>
        <taxon>Tracheophyta</taxon>
        <taxon>Spermatophyta</taxon>
        <taxon>Magnoliopsida</taxon>
        <taxon>eudicotyledons</taxon>
        <taxon>Gunneridae</taxon>
        <taxon>Pentapetalae</taxon>
        <taxon>rosids</taxon>
        <taxon>fabids</taxon>
        <taxon>Malpighiales</taxon>
        <taxon>Rhizophoraceae</taxon>
        <taxon>Rhizophora</taxon>
    </lineage>
</organism>
<reference evidence="1" key="1">
    <citation type="submission" date="2018-02" db="EMBL/GenBank/DDBJ databases">
        <title>Rhizophora mucronata_Transcriptome.</title>
        <authorList>
            <person name="Meera S.P."/>
            <person name="Sreeshan A."/>
            <person name="Augustine A."/>
        </authorList>
    </citation>
    <scope>NUCLEOTIDE SEQUENCE</scope>
    <source>
        <tissue evidence="1">Leaf</tissue>
    </source>
</reference>
<sequence length="24" mass="2642">MLSYGKLSSNKTGQFTVYLASDCQ</sequence>
<name>A0A2P2R1E2_RHIMU</name>
<protein>
    <submittedName>
        <fullName evidence="1">Uncharacterized protein</fullName>
    </submittedName>
</protein>